<comment type="similarity">
    <text evidence="1">Belongs to the protein kinase superfamily. ADCK protein kinase family.</text>
</comment>
<dbReference type="Proteomes" id="UP001229421">
    <property type="component" value="Unassembled WGS sequence"/>
</dbReference>
<comment type="caution">
    <text evidence="4">The sequence shown here is derived from an EMBL/GenBank/DDBJ whole genome shotgun (WGS) entry which is preliminary data.</text>
</comment>
<dbReference type="GO" id="GO:0005524">
    <property type="term" value="F:ATP binding"/>
    <property type="evidence" value="ECO:0007669"/>
    <property type="project" value="InterPro"/>
</dbReference>
<protein>
    <recommendedName>
        <fullName evidence="3">Protein kinase domain-containing protein</fullName>
    </recommendedName>
</protein>
<dbReference type="GO" id="GO:0004672">
    <property type="term" value="F:protein kinase activity"/>
    <property type="evidence" value="ECO:0007669"/>
    <property type="project" value="InterPro"/>
</dbReference>
<dbReference type="SUPFAM" id="SSF56112">
    <property type="entry name" value="Protein kinase-like (PK-like)"/>
    <property type="match status" value="1"/>
</dbReference>
<feature type="compositionally biased region" description="Polar residues" evidence="2">
    <location>
        <begin position="58"/>
        <end position="80"/>
    </location>
</feature>
<sequence>MSTITVHPPSPSLFYRNKTPSTGTKCRTRFRPKPKPLRAALVEETRPRALAPVRDNRNSTSNGAVSETNTGVASIVPSSRNRADDIQAESKALARAVNASVYSPELLKYKYASRPFKVIRRTLQILVGLGSFGVKLWLDQLQGQLEQNRRSRAIELRETFTRLGPTFVKIGQGLSTRPDLCPPEFLEELSELQDALPTFPDAEAFACIEKELGLSLDSIYSSISSTPIAAASLGQVYKAQLKYSGQFVAVKVQRPGIEEAIGLDFYLIRGLGFLINKYVDIISSDVVALVDEFARRVYQELNYVQEGQNARRFKKLYADKEDVLVPDIFWDYTSGKVLTMEWVNGVKLNEQAIIEGQGLKVLDLVNTGIQCSLRQLLEYGYFHADPHPGNLLATPEGKLAFLDFGMMSETPEEARFAIIGHVVHMVNRDYEAMARDYYALDFLSPDVDVTPIVPALRNFFDDALNSTVSELNFKTIVDGLGAVLYEYPFNVPAYYALILRSLTVLEGLALYADPNFKVLAASYPYFAKRLLTDPNPYLRDALIELLFKDGKFRWNRLENLLVQGKMDRDFSAKEALQPVLKLLLGSEGEELRALVIKEAIRVSEAITIGTIIDTYNSVPPPLRSFLPNGNGIGTPMTDAEIEGMMELRAQVLRIWGLLRSSDNIDPTILQPILQVLQEPEARSLGGRVFGGITQRLAARMLQQVLRSPTTVRAPSV</sequence>
<evidence type="ECO:0000313" key="5">
    <source>
        <dbReference type="Proteomes" id="UP001229421"/>
    </source>
</evidence>
<gene>
    <name evidence="4" type="ORF">QVD17_32325</name>
</gene>
<dbReference type="InterPro" id="IPR050154">
    <property type="entry name" value="UbiB_kinase"/>
</dbReference>
<evidence type="ECO:0000256" key="2">
    <source>
        <dbReference type="SAM" id="MobiDB-lite"/>
    </source>
</evidence>
<evidence type="ECO:0000313" key="4">
    <source>
        <dbReference type="EMBL" id="KAK1416534.1"/>
    </source>
</evidence>
<dbReference type="InterPro" id="IPR011009">
    <property type="entry name" value="Kinase-like_dom_sf"/>
</dbReference>
<dbReference type="CDD" id="cd05121">
    <property type="entry name" value="ABC1_ADCK3-like"/>
    <property type="match status" value="1"/>
</dbReference>
<evidence type="ECO:0000256" key="1">
    <source>
        <dbReference type="ARBA" id="ARBA00009670"/>
    </source>
</evidence>
<dbReference type="Gene3D" id="1.10.510.10">
    <property type="entry name" value="Transferase(Phosphotransferase) domain 1"/>
    <property type="match status" value="1"/>
</dbReference>
<dbReference type="PANTHER" id="PTHR10566:SF120">
    <property type="entry name" value="PROTEIN ACTIVITY OF BC1 COMPLEX KINASE 3, CHLOROPLASTIC"/>
    <property type="match status" value="1"/>
</dbReference>
<organism evidence="4 5">
    <name type="scientific">Tagetes erecta</name>
    <name type="common">African marigold</name>
    <dbReference type="NCBI Taxonomy" id="13708"/>
    <lineage>
        <taxon>Eukaryota</taxon>
        <taxon>Viridiplantae</taxon>
        <taxon>Streptophyta</taxon>
        <taxon>Embryophyta</taxon>
        <taxon>Tracheophyta</taxon>
        <taxon>Spermatophyta</taxon>
        <taxon>Magnoliopsida</taxon>
        <taxon>eudicotyledons</taxon>
        <taxon>Gunneridae</taxon>
        <taxon>Pentapetalae</taxon>
        <taxon>asterids</taxon>
        <taxon>campanulids</taxon>
        <taxon>Asterales</taxon>
        <taxon>Asteraceae</taxon>
        <taxon>Asteroideae</taxon>
        <taxon>Heliantheae alliance</taxon>
        <taxon>Tageteae</taxon>
        <taxon>Tagetes</taxon>
    </lineage>
</organism>
<dbReference type="InterPro" id="IPR000719">
    <property type="entry name" value="Prot_kinase_dom"/>
</dbReference>
<dbReference type="AlphaFoldDB" id="A0AAD8K612"/>
<dbReference type="InterPro" id="IPR004147">
    <property type="entry name" value="ABC1_dom"/>
</dbReference>
<feature type="region of interest" description="Disordered" evidence="2">
    <location>
        <begin position="53"/>
        <end position="81"/>
    </location>
</feature>
<name>A0AAD8K612_TARER</name>
<feature type="domain" description="Protein kinase" evidence="3">
    <location>
        <begin position="222"/>
        <end position="552"/>
    </location>
</feature>
<proteinExistence type="inferred from homology"/>
<reference evidence="4" key="1">
    <citation type="journal article" date="2023" name="bioRxiv">
        <title>Improved chromosome-level genome assembly for marigold (Tagetes erecta).</title>
        <authorList>
            <person name="Jiang F."/>
            <person name="Yuan L."/>
            <person name="Wang S."/>
            <person name="Wang H."/>
            <person name="Xu D."/>
            <person name="Wang A."/>
            <person name="Fan W."/>
        </authorList>
    </citation>
    <scope>NUCLEOTIDE SEQUENCE</scope>
    <source>
        <strain evidence="4">WSJ</strain>
        <tissue evidence="4">Leaf</tissue>
    </source>
</reference>
<dbReference type="EMBL" id="JAUHHV010000008">
    <property type="protein sequence ID" value="KAK1416534.1"/>
    <property type="molecule type" value="Genomic_DNA"/>
</dbReference>
<dbReference type="Pfam" id="PF03109">
    <property type="entry name" value="ABC1"/>
    <property type="match status" value="1"/>
</dbReference>
<accession>A0AAD8K612</accession>
<dbReference type="PANTHER" id="PTHR10566">
    <property type="entry name" value="CHAPERONE-ACTIVITY OF BC1 COMPLEX CABC1 -RELATED"/>
    <property type="match status" value="1"/>
</dbReference>
<evidence type="ECO:0000259" key="3">
    <source>
        <dbReference type="PROSITE" id="PS50011"/>
    </source>
</evidence>
<keyword evidence="5" id="KW-1185">Reference proteome</keyword>
<dbReference type="PROSITE" id="PS50011">
    <property type="entry name" value="PROTEIN_KINASE_DOM"/>
    <property type="match status" value="1"/>
</dbReference>